<dbReference type="OrthoDB" id="8478704at2"/>
<keyword evidence="1" id="KW-0472">Membrane</keyword>
<feature type="transmembrane region" description="Helical" evidence="1">
    <location>
        <begin position="292"/>
        <end position="311"/>
    </location>
</feature>
<feature type="transmembrane region" description="Helical" evidence="1">
    <location>
        <begin position="185"/>
        <end position="205"/>
    </location>
</feature>
<feature type="transmembrane region" description="Helical" evidence="1">
    <location>
        <begin position="43"/>
        <end position="62"/>
    </location>
</feature>
<reference evidence="2 3" key="1">
    <citation type="submission" date="2019-03" db="EMBL/GenBank/DDBJ databases">
        <title>Sequencing the genomes of 1000 actinobacteria strains.</title>
        <authorList>
            <person name="Klenk H.-P."/>
        </authorList>
    </citation>
    <scope>NUCLEOTIDE SEQUENCE [LARGE SCALE GENOMIC DNA]</scope>
    <source>
        <strain evidence="2 3">DSM 44969</strain>
    </source>
</reference>
<keyword evidence="3" id="KW-1185">Reference proteome</keyword>
<evidence type="ECO:0000256" key="1">
    <source>
        <dbReference type="SAM" id="Phobius"/>
    </source>
</evidence>
<feature type="transmembrane region" description="Helical" evidence="1">
    <location>
        <begin position="122"/>
        <end position="141"/>
    </location>
</feature>
<feature type="transmembrane region" description="Helical" evidence="1">
    <location>
        <begin position="153"/>
        <end position="173"/>
    </location>
</feature>
<dbReference type="Proteomes" id="UP000295560">
    <property type="component" value="Unassembled WGS sequence"/>
</dbReference>
<accession>A0A4R1HWY8</accession>
<feature type="transmembrane region" description="Helical" evidence="1">
    <location>
        <begin position="69"/>
        <end position="86"/>
    </location>
</feature>
<feature type="transmembrane region" description="Helical" evidence="1">
    <location>
        <begin position="225"/>
        <end position="245"/>
    </location>
</feature>
<dbReference type="EMBL" id="SMFZ01000001">
    <property type="protein sequence ID" value="TCK26868.1"/>
    <property type="molecule type" value="Genomic_DNA"/>
</dbReference>
<dbReference type="AlphaFoldDB" id="A0A4R1HWY8"/>
<feature type="transmembrane region" description="Helical" evidence="1">
    <location>
        <begin position="20"/>
        <end position="37"/>
    </location>
</feature>
<name>A0A4R1HWY8_PSEEN</name>
<evidence type="ECO:0000313" key="2">
    <source>
        <dbReference type="EMBL" id="TCK26868.1"/>
    </source>
</evidence>
<dbReference type="RefSeq" id="WP_132424757.1">
    <property type="nucleotide sequence ID" value="NZ_SMFZ01000001.1"/>
</dbReference>
<gene>
    <name evidence="2" type="ORF">EV378_2713</name>
</gene>
<keyword evidence="1" id="KW-0812">Transmembrane</keyword>
<comment type="caution">
    <text evidence="2">The sequence shown here is derived from an EMBL/GenBank/DDBJ whole genome shotgun (WGS) entry which is preliminary data.</text>
</comment>
<feature type="transmembrane region" description="Helical" evidence="1">
    <location>
        <begin position="257"/>
        <end position="280"/>
    </location>
</feature>
<organism evidence="2 3">
    <name type="scientific">Pseudonocardia endophytica</name>
    <dbReference type="NCBI Taxonomy" id="401976"/>
    <lineage>
        <taxon>Bacteria</taxon>
        <taxon>Bacillati</taxon>
        <taxon>Actinomycetota</taxon>
        <taxon>Actinomycetes</taxon>
        <taxon>Pseudonocardiales</taxon>
        <taxon>Pseudonocardiaceae</taxon>
        <taxon>Pseudonocardia</taxon>
    </lineage>
</organism>
<proteinExistence type="predicted"/>
<sequence>MTATERTGQVDRAGRGRVKAAWVLVVLAPLCAEAAFSGISLPAIWVALPLLVPMYGAGVLLVRELVVRAGAGWPGLLVLGVAYEIAEDGFGLQALTSPHLYTAAEWGPRVLGFNTTYWQSQIGYHLVFSVLIPVMLADLLFRRHAGRPYLRAGGTVVAALVFLVGVALVRFGISGIEDPGYRTPWPAVVVELLLVVVLAVVALVVLPRVRLPRPAPLRRLPHPAVLVSVAAVAPIVVHGLLFPLWSDAGRPALGDAVPTVVPMVVALVLAVGVGWLVVRWSVTDGFGDRQRILLIGGAMVGHSLFAVASGLAAGQVVVSPVIGVVVIAVTVFGLVRLDRRVRLQEPAG</sequence>
<protein>
    <submittedName>
        <fullName evidence="2">Uncharacterized protein</fullName>
    </submittedName>
</protein>
<keyword evidence="1" id="KW-1133">Transmembrane helix</keyword>
<evidence type="ECO:0000313" key="3">
    <source>
        <dbReference type="Proteomes" id="UP000295560"/>
    </source>
</evidence>
<feature type="transmembrane region" description="Helical" evidence="1">
    <location>
        <begin position="317"/>
        <end position="335"/>
    </location>
</feature>